<feature type="compositionally biased region" description="Basic and acidic residues" evidence="3">
    <location>
        <begin position="331"/>
        <end position="340"/>
    </location>
</feature>
<dbReference type="PANTHER" id="PTHR12236:SF79">
    <property type="entry name" value="CUTICULAR PROTEIN 50CB-RELATED"/>
    <property type="match status" value="1"/>
</dbReference>
<feature type="compositionally biased region" description="Basic and acidic residues" evidence="3">
    <location>
        <begin position="308"/>
        <end position="320"/>
    </location>
</feature>
<organism evidence="4 5">
    <name type="scientific">Scylla paramamosain</name>
    <name type="common">Mud crab</name>
    <dbReference type="NCBI Taxonomy" id="85552"/>
    <lineage>
        <taxon>Eukaryota</taxon>
        <taxon>Metazoa</taxon>
        <taxon>Ecdysozoa</taxon>
        <taxon>Arthropoda</taxon>
        <taxon>Crustacea</taxon>
        <taxon>Multicrustacea</taxon>
        <taxon>Malacostraca</taxon>
        <taxon>Eumalacostraca</taxon>
        <taxon>Eucarida</taxon>
        <taxon>Decapoda</taxon>
        <taxon>Pleocyemata</taxon>
        <taxon>Brachyura</taxon>
        <taxon>Eubrachyura</taxon>
        <taxon>Portunoidea</taxon>
        <taxon>Portunidae</taxon>
        <taxon>Portuninae</taxon>
        <taxon>Scylla</taxon>
    </lineage>
</organism>
<dbReference type="InterPro" id="IPR051217">
    <property type="entry name" value="Insect_Cuticle_Struc_Prot"/>
</dbReference>
<evidence type="ECO:0000313" key="4">
    <source>
        <dbReference type="EMBL" id="KAK8384164.1"/>
    </source>
</evidence>
<feature type="compositionally biased region" description="Basic and acidic residues" evidence="3">
    <location>
        <begin position="399"/>
        <end position="422"/>
    </location>
</feature>
<name>A0AAW0T9I8_SCYPA</name>
<feature type="compositionally biased region" description="Low complexity" evidence="3">
    <location>
        <begin position="229"/>
        <end position="241"/>
    </location>
</feature>
<evidence type="ECO:0000256" key="1">
    <source>
        <dbReference type="ARBA" id="ARBA00022460"/>
    </source>
</evidence>
<feature type="compositionally biased region" description="Basic and acidic residues" evidence="3">
    <location>
        <begin position="348"/>
        <end position="364"/>
    </location>
</feature>
<feature type="compositionally biased region" description="Basic and acidic residues" evidence="3">
    <location>
        <begin position="272"/>
        <end position="295"/>
    </location>
</feature>
<dbReference type="InterPro" id="IPR000618">
    <property type="entry name" value="Insect_cuticle"/>
</dbReference>
<dbReference type="GO" id="GO:0031012">
    <property type="term" value="C:extracellular matrix"/>
    <property type="evidence" value="ECO:0007669"/>
    <property type="project" value="TreeGrafter"/>
</dbReference>
<evidence type="ECO:0000256" key="2">
    <source>
        <dbReference type="PROSITE-ProRule" id="PRU00497"/>
    </source>
</evidence>
<comment type="caution">
    <text evidence="4">The sequence shown here is derived from an EMBL/GenBank/DDBJ whole genome shotgun (WGS) entry which is preliminary data.</text>
</comment>
<dbReference type="Proteomes" id="UP001487740">
    <property type="component" value="Unassembled WGS sequence"/>
</dbReference>
<protein>
    <submittedName>
        <fullName evidence="4">Uncharacterized protein</fullName>
    </submittedName>
</protein>
<sequence length="466" mass="53097">MIILRGAHSGFRQSYKNEASSFPAEYKYLSTNCRCSQPTRLPPQDNDRQVVPALLNLLPSQVLLLVALVAAAAAEGPIRDYDHDEFRLPRTSLSGCGYRARFGFQTVTRLRRYDHKYSLIVNFPSFQDPYESHRSRESYGSYESEEPKYTYSYKVKDYYGNDYGHEEKRDGDLTEGFYYNHLPDGRLQKIKYVVDGYSGYVADVSYEGEAHYDSGSYESHGYNRPSYQSGSHESGESRFSFGSGGSGESRFSSRSRESRESDESRFSFGSRGSDESRFNSRSRESRESGESRFGSDESNESRFNSGSRESRESDESRFGSDESNESRFNSRSRESRESGESRFGFSRRGSDESRFNSRSRESGESRFGFSRRGSDESRFDSGSSDSDESRYRFGSGRSGESKSRKDSKEFRRSGSDHGSDDGFFLDRYRPQIHYSPAYGRSVTRQPVAVLRILPVVTKPRLMSAAL</sequence>
<dbReference type="PROSITE" id="PS51155">
    <property type="entry name" value="CHIT_BIND_RR_2"/>
    <property type="match status" value="1"/>
</dbReference>
<keyword evidence="1 2" id="KW-0193">Cuticle</keyword>
<keyword evidence="5" id="KW-1185">Reference proteome</keyword>
<feature type="region of interest" description="Disordered" evidence="3">
    <location>
        <begin position="221"/>
        <end position="422"/>
    </location>
</feature>
<reference evidence="4 5" key="1">
    <citation type="submission" date="2023-03" db="EMBL/GenBank/DDBJ databases">
        <title>High-quality genome of Scylla paramamosain provides insights in environmental adaptation.</title>
        <authorList>
            <person name="Zhang L."/>
        </authorList>
    </citation>
    <scope>NUCLEOTIDE SEQUENCE [LARGE SCALE GENOMIC DNA]</scope>
    <source>
        <strain evidence="4">LZ_2023a</strain>
        <tissue evidence="4">Muscle</tissue>
    </source>
</reference>
<proteinExistence type="predicted"/>
<evidence type="ECO:0000313" key="5">
    <source>
        <dbReference type="Proteomes" id="UP001487740"/>
    </source>
</evidence>
<dbReference type="EMBL" id="JARAKH010000036">
    <property type="protein sequence ID" value="KAK8384164.1"/>
    <property type="molecule type" value="Genomic_DNA"/>
</dbReference>
<dbReference type="PANTHER" id="PTHR12236">
    <property type="entry name" value="STRUCTURAL CONTITUENT OF CUTICLE"/>
    <property type="match status" value="1"/>
</dbReference>
<accession>A0AAW0T9I8</accession>
<dbReference type="GO" id="GO:0042302">
    <property type="term" value="F:structural constituent of cuticle"/>
    <property type="evidence" value="ECO:0007669"/>
    <property type="project" value="UniProtKB-UniRule"/>
</dbReference>
<dbReference type="GO" id="GO:0005615">
    <property type="term" value="C:extracellular space"/>
    <property type="evidence" value="ECO:0007669"/>
    <property type="project" value="TreeGrafter"/>
</dbReference>
<dbReference type="AlphaFoldDB" id="A0AAW0T9I8"/>
<feature type="compositionally biased region" description="Basic and acidic residues" evidence="3">
    <location>
        <begin position="254"/>
        <end position="265"/>
    </location>
</feature>
<evidence type="ECO:0000256" key="3">
    <source>
        <dbReference type="SAM" id="MobiDB-lite"/>
    </source>
</evidence>
<gene>
    <name evidence="4" type="ORF">O3P69_016114</name>
</gene>